<comment type="similarity">
    <text evidence="2 7">Belongs to the DedA family.</text>
</comment>
<feature type="domain" description="VTT" evidence="9">
    <location>
        <begin position="42"/>
        <end position="164"/>
    </location>
</feature>
<evidence type="ECO:0000256" key="6">
    <source>
        <dbReference type="ARBA" id="ARBA00023136"/>
    </source>
</evidence>
<keyword evidence="6 7" id="KW-0472">Membrane</keyword>
<evidence type="ECO:0000313" key="11">
    <source>
        <dbReference type="Proteomes" id="UP000552883"/>
    </source>
</evidence>
<feature type="region of interest" description="Disordered" evidence="8">
    <location>
        <begin position="244"/>
        <end position="264"/>
    </location>
</feature>
<dbReference type="OrthoDB" id="9813426at2"/>
<feature type="transmembrane region" description="Helical" evidence="7">
    <location>
        <begin position="150"/>
        <end position="172"/>
    </location>
</feature>
<protein>
    <submittedName>
        <fullName evidence="10">Membrane-associated protein</fullName>
    </submittedName>
</protein>
<evidence type="ECO:0000256" key="3">
    <source>
        <dbReference type="ARBA" id="ARBA00022475"/>
    </source>
</evidence>
<feature type="transmembrane region" description="Helical" evidence="7">
    <location>
        <begin position="117"/>
        <end position="138"/>
    </location>
</feature>
<dbReference type="GO" id="GO:0005886">
    <property type="term" value="C:plasma membrane"/>
    <property type="evidence" value="ECO:0007669"/>
    <property type="project" value="UniProtKB-SubCell"/>
</dbReference>
<dbReference type="InterPro" id="IPR032816">
    <property type="entry name" value="VTT_dom"/>
</dbReference>
<keyword evidence="11" id="KW-1185">Reference proteome</keyword>
<dbReference type="EMBL" id="JACHBS010000001">
    <property type="protein sequence ID" value="MBB5618729.1"/>
    <property type="molecule type" value="Genomic_DNA"/>
</dbReference>
<dbReference type="PANTHER" id="PTHR30353:SF0">
    <property type="entry name" value="TRANSMEMBRANE PROTEIN"/>
    <property type="match status" value="1"/>
</dbReference>
<feature type="transmembrane region" description="Helical" evidence="7">
    <location>
        <begin position="20"/>
        <end position="42"/>
    </location>
</feature>
<proteinExistence type="inferred from homology"/>
<name>A0A840XS32_9MICO</name>
<feature type="transmembrane region" description="Helical" evidence="7">
    <location>
        <begin position="184"/>
        <end position="204"/>
    </location>
</feature>
<evidence type="ECO:0000256" key="1">
    <source>
        <dbReference type="ARBA" id="ARBA00004651"/>
    </source>
</evidence>
<sequence>MMPMDLGLFDVEAWITGAGQWGLLLVCAIVFVETGLLIGFLLPGDTLLLITGILTFTGVIPQPIWLVVLCIFIAAVLGDQLGYYIGYKAGPPIFERKSAGFFSKKSVARTEYFFARYGGFAVTIARFIGVVRTIAPVAAGVGKMPYRKFLFYNVLGAFLWGVGLPLIGWGAAHIPGVADVVTEYIEIVFLVVIGMAVTGIAWHLGHEQWEKRKEAKAAAAGEPVPEVEIWVDEAAHDGRHEAAYPKAGYGVGPHDGKHEKQPPA</sequence>
<dbReference type="RefSeq" id="WP_153981922.1">
    <property type="nucleotide sequence ID" value="NZ_JACHBS010000001.1"/>
</dbReference>
<organism evidence="10 11">
    <name type="scientific">Microcella frigidaquae</name>
    <dbReference type="NCBI Taxonomy" id="424758"/>
    <lineage>
        <taxon>Bacteria</taxon>
        <taxon>Bacillati</taxon>
        <taxon>Actinomycetota</taxon>
        <taxon>Actinomycetes</taxon>
        <taxon>Micrococcales</taxon>
        <taxon>Microbacteriaceae</taxon>
        <taxon>Microcella</taxon>
    </lineage>
</organism>
<evidence type="ECO:0000256" key="4">
    <source>
        <dbReference type="ARBA" id="ARBA00022692"/>
    </source>
</evidence>
<feature type="compositionally biased region" description="Basic and acidic residues" evidence="8">
    <location>
        <begin position="254"/>
        <end position="264"/>
    </location>
</feature>
<dbReference type="PANTHER" id="PTHR30353">
    <property type="entry name" value="INNER MEMBRANE PROTEIN DEDA-RELATED"/>
    <property type="match status" value="1"/>
</dbReference>
<comment type="subcellular location">
    <subcellularLocation>
        <location evidence="1 7">Cell membrane</location>
        <topology evidence="1 7">Multi-pass membrane protein</topology>
    </subcellularLocation>
</comment>
<feature type="transmembrane region" description="Helical" evidence="7">
    <location>
        <begin position="49"/>
        <end position="77"/>
    </location>
</feature>
<dbReference type="Proteomes" id="UP000552883">
    <property type="component" value="Unassembled WGS sequence"/>
</dbReference>
<keyword evidence="5 7" id="KW-1133">Transmembrane helix</keyword>
<keyword evidence="3 7" id="KW-1003">Cell membrane</keyword>
<dbReference type="InterPro" id="IPR032818">
    <property type="entry name" value="DedA-like"/>
</dbReference>
<evidence type="ECO:0000259" key="9">
    <source>
        <dbReference type="Pfam" id="PF09335"/>
    </source>
</evidence>
<reference evidence="10 11" key="1">
    <citation type="submission" date="2020-08" db="EMBL/GenBank/DDBJ databases">
        <title>Sequencing the genomes of 1000 actinobacteria strains.</title>
        <authorList>
            <person name="Klenk H.-P."/>
        </authorList>
    </citation>
    <scope>NUCLEOTIDE SEQUENCE [LARGE SCALE GENOMIC DNA]</scope>
    <source>
        <strain evidence="10 11">DSM 23889</strain>
    </source>
</reference>
<evidence type="ECO:0000256" key="2">
    <source>
        <dbReference type="ARBA" id="ARBA00010792"/>
    </source>
</evidence>
<evidence type="ECO:0000256" key="7">
    <source>
        <dbReference type="RuleBase" id="RU367016"/>
    </source>
</evidence>
<keyword evidence="4 7" id="KW-0812">Transmembrane</keyword>
<evidence type="ECO:0000256" key="5">
    <source>
        <dbReference type="ARBA" id="ARBA00022989"/>
    </source>
</evidence>
<dbReference type="Pfam" id="PF09335">
    <property type="entry name" value="VTT_dom"/>
    <property type="match status" value="1"/>
</dbReference>
<comment type="caution">
    <text evidence="10">The sequence shown here is derived from an EMBL/GenBank/DDBJ whole genome shotgun (WGS) entry which is preliminary data.</text>
</comment>
<evidence type="ECO:0000313" key="10">
    <source>
        <dbReference type="EMBL" id="MBB5618729.1"/>
    </source>
</evidence>
<dbReference type="AlphaFoldDB" id="A0A840XS32"/>
<gene>
    <name evidence="10" type="ORF">BJ959_002225</name>
</gene>
<accession>A0A840XS32</accession>
<evidence type="ECO:0000256" key="8">
    <source>
        <dbReference type="SAM" id="MobiDB-lite"/>
    </source>
</evidence>